<dbReference type="AlphaFoldDB" id="A0A2M8IT15"/>
<reference evidence="1 2" key="1">
    <citation type="journal article" date="2018" name="Int. J. Syst. Evol. Microbiol.">
        <title>Pseudooceanicola lipolyticus sp. nov., a marine alphaproteobacterium, reclassification of Oceanicola flagellatus as Pseudooceanicola flagellatus comb. nov. and emended description of the genus Pseudooceanicola.</title>
        <authorList>
            <person name="Huang M.-M."/>
            <person name="Guo L.-L."/>
            <person name="Wu Y.-H."/>
            <person name="Lai Q.-L."/>
            <person name="Shao Z.-Z."/>
            <person name="Wang C.-S."/>
            <person name="Wu M."/>
            <person name="Xu X.-W."/>
        </authorList>
    </citation>
    <scope>NUCLEOTIDE SEQUENCE [LARGE SCALE GENOMIC DNA]</scope>
    <source>
        <strain evidence="1 2">157</strain>
    </source>
</reference>
<sequence length="50" mass="5417">LLAESWRARSPRRPGLRTILPLAALAIDDAEHVAEALRARGGLEIPKTST</sequence>
<dbReference type="EMBL" id="PGTB01000403">
    <property type="protein sequence ID" value="PJE28084.1"/>
    <property type="molecule type" value="Genomic_DNA"/>
</dbReference>
<keyword evidence="2" id="KW-1185">Reference proteome</keyword>
<feature type="non-terminal residue" evidence="1">
    <location>
        <position position="1"/>
    </location>
</feature>
<evidence type="ECO:0000313" key="2">
    <source>
        <dbReference type="Proteomes" id="UP000231553"/>
    </source>
</evidence>
<gene>
    <name evidence="1" type="ORF">CVM52_26220</name>
</gene>
<dbReference type="Proteomes" id="UP000231553">
    <property type="component" value="Unassembled WGS sequence"/>
</dbReference>
<protein>
    <submittedName>
        <fullName evidence="1">ABC transporter permease</fullName>
    </submittedName>
</protein>
<evidence type="ECO:0000313" key="1">
    <source>
        <dbReference type="EMBL" id="PJE28084.1"/>
    </source>
</evidence>
<name>A0A2M8IT15_9RHOB</name>
<organism evidence="1 2">
    <name type="scientific">Pseudooceanicola lipolyticus</name>
    <dbReference type="NCBI Taxonomy" id="2029104"/>
    <lineage>
        <taxon>Bacteria</taxon>
        <taxon>Pseudomonadati</taxon>
        <taxon>Pseudomonadota</taxon>
        <taxon>Alphaproteobacteria</taxon>
        <taxon>Rhodobacterales</taxon>
        <taxon>Paracoccaceae</taxon>
        <taxon>Pseudooceanicola</taxon>
    </lineage>
</organism>
<accession>A0A2M8IT15</accession>
<proteinExistence type="predicted"/>
<comment type="caution">
    <text evidence="1">The sequence shown here is derived from an EMBL/GenBank/DDBJ whole genome shotgun (WGS) entry which is preliminary data.</text>
</comment>